<dbReference type="CDD" id="cd03228">
    <property type="entry name" value="ABCC_MRP_Like"/>
    <property type="match status" value="1"/>
</dbReference>
<dbReference type="GO" id="GO:0005524">
    <property type="term" value="F:ATP binding"/>
    <property type="evidence" value="ECO:0007669"/>
    <property type="project" value="UniProtKB-KW"/>
</dbReference>
<feature type="transmembrane region" description="Helical" evidence="7">
    <location>
        <begin position="12"/>
        <end position="34"/>
    </location>
</feature>
<sequence length="548" mass="60849">MAFLQQFIRKQPFAVAGILVSAVLLSASILLQGYSIVQIVTAVFIEQHKFTNTFVYFNYLAAAIALRLAMQWSIQRIGGHLAYDAKQQIRTKLLAHWANVPLNDYVQSATGDKVTLLMQTVDELESYYRDYIPQLMKTMTIPLVVLIAVFCTHTNSGWIMLITAPFVPITYIIVGMQTQKKAEQQLDAMNRFSGTFLDLLQGLQTIRLFGQQQTQANVLDESNKGFTERTMTVLKIAFASTLFIELIATLGIGLVALEIGFQMIVFQTLTFAPAFFVLTLAPEYYNSLKELGAAFHTGRGSLGAATLIKQELTKTYTHVAWGEEPMPLQPTITLQDATLRYDDTTTIGPISLTIRPNEVVALVGKTGHGKTTLLNMLSSFAELTSGALLYDGRPRHHYSEADWYAQMSYMSQHPYIFAGTLRDNVCIGQTVSDDALFAALQQAQLTTWVETLPNGLDTMLGEGGLGLSGGEKQRVAIARAFVKRARIIFLDEPTAALDVTTERLLLDAIDTLRQHATIIMTAHKKQSIDRATVVYEIANGRIVNRKDE</sequence>
<evidence type="ECO:0000256" key="3">
    <source>
        <dbReference type="ARBA" id="ARBA00022741"/>
    </source>
</evidence>
<feature type="transmembrane region" description="Helical" evidence="7">
    <location>
        <begin position="54"/>
        <end position="70"/>
    </location>
</feature>
<reference evidence="10 11" key="1">
    <citation type="submission" date="2016-07" db="EMBL/GenBank/DDBJ databases">
        <title>Caryophanon latum genome sequencing.</title>
        <authorList>
            <person name="Verma A."/>
            <person name="Pal Y."/>
            <person name="Krishnamurthi S."/>
        </authorList>
    </citation>
    <scope>NUCLEOTIDE SEQUENCE [LARGE SCALE GENOMIC DNA]</scope>
    <source>
        <strain evidence="10 11">DSM 14151</strain>
    </source>
</reference>
<evidence type="ECO:0000313" key="10">
    <source>
        <dbReference type="EMBL" id="OCS91086.1"/>
    </source>
</evidence>
<dbReference type="GO" id="GO:0016887">
    <property type="term" value="F:ATP hydrolysis activity"/>
    <property type="evidence" value="ECO:0007669"/>
    <property type="project" value="InterPro"/>
</dbReference>
<dbReference type="Proteomes" id="UP000093482">
    <property type="component" value="Unassembled WGS sequence"/>
</dbReference>
<evidence type="ECO:0000259" key="8">
    <source>
        <dbReference type="PROSITE" id="PS50893"/>
    </source>
</evidence>
<proteinExistence type="predicted"/>
<dbReference type="InterPro" id="IPR039421">
    <property type="entry name" value="Type_1_exporter"/>
</dbReference>
<gene>
    <name evidence="10" type="ORF">A6K76_10095</name>
</gene>
<dbReference type="Pfam" id="PF00005">
    <property type="entry name" value="ABC_tran"/>
    <property type="match status" value="1"/>
</dbReference>
<dbReference type="GO" id="GO:0042883">
    <property type="term" value="P:cysteine transport"/>
    <property type="evidence" value="ECO:0007669"/>
    <property type="project" value="InterPro"/>
</dbReference>
<dbReference type="SMART" id="SM00382">
    <property type="entry name" value="AAA"/>
    <property type="match status" value="1"/>
</dbReference>
<dbReference type="SUPFAM" id="SSF90123">
    <property type="entry name" value="ABC transporter transmembrane region"/>
    <property type="match status" value="1"/>
</dbReference>
<protein>
    <submittedName>
        <fullName evidence="10">Thiol reductant ABC exporter subunit CydD</fullName>
    </submittedName>
</protein>
<dbReference type="GO" id="GO:0005886">
    <property type="term" value="C:plasma membrane"/>
    <property type="evidence" value="ECO:0007669"/>
    <property type="project" value="UniProtKB-SubCell"/>
</dbReference>
<keyword evidence="2 7" id="KW-0812">Transmembrane</keyword>
<dbReference type="PROSITE" id="PS00211">
    <property type="entry name" value="ABC_TRANSPORTER_1"/>
    <property type="match status" value="1"/>
</dbReference>
<dbReference type="AlphaFoldDB" id="A0A1C0YVC0"/>
<dbReference type="InterPro" id="IPR003593">
    <property type="entry name" value="AAA+_ATPase"/>
</dbReference>
<feature type="transmembrane region" description="Helical" evidence="7">
    <location>
        <begin position="263"/>
        <end position="281"/>
    </location>
</feature>
<dbReference type="CDD" id="cd18584">
    <property type="entry name" value="ABC_6TM_AarD_CydD"/>
    <property type="match status" value="1"/>
</dbReference>
<keyword evidence="6 7" id="KW-0472">Membrane</keyword>
<dbReference type="InterPro" id="IPR027417">
    <property type="entry name" value="P-loop_NTPase"/>
</dbReference>
<evidence type="ECO:0000313" key="11">
    <source>
        <dbReference type="Proteomes" id="UP000093482"/>
    </source>
</evidence>
<feature type="transmembrane region" description="Helical" evidence="7">
    <location>
        <begin position="156"/>
        <end position="174"/>
    </location>
</feature>
<evidence type="ECO:0000256" key="4">
    <source>
        <dbReference type="ARBA" id="ARBA00022840"/>
    </source>
</evidence>
<evidence type="ECO:0000259" key="9">
    <source>
        <dbReference type="PROSITE" id="PS50929"/>
    </source>
</evidence>
<feature type="transmembrane region" description="Helical" evidence="7">
    <location>
        <begin position="233"/>
        <end position="257"/>
    </location>
</feature>
<dbReference type="InterPro" id="IPR036640">
    <property type="entry name" value="ABC1_TM_sf"/>
</dbReference>
<dbReference type="InterPro" id="IPR003439">
    <property type="entry name" value="ABC_transporter-like_ATP-bd"/>
</dbReference>
<organism evidence="10 11">
    <name type="scientific">Caryophanon latum</name>
    <dbReference type="NCBI Taxonomy" id="33977"/>
    <lineage>
        <taxon>Bacteria</taxon>
        <taxon>Bacillati</taxon>
        <taxon>Bacillota</taxon>
        <taxon>Bacilli</taxon>
        <taxon>Bacillales</taxon>
        <taxon>Caryophanaceae</taxon>
        <taxon>Caryophanon</taxon>
    </lineage>
</organism>
<comment type="caution">
    <text evidence="10">The sequence shown here is derived from an EMBL/GenBank/DDBJ whole genome shotgun (WGS) entry which is preliminary data.</text>
</comment>
<keyword evidence="5 7" id="KW-1133">Transmembrane helix</keyword>
<evidence type="ECO:0000256" key="2">
    <source>
        <dbReference type="ARBA" id="ARBA00022692"/>
    </source>
</evidence>
<dbReference type="RefSeq" id="WP_066463782.1">
    <property type="nucleotide sequence ID" value="NZ_MATO01000031.1"/>
</dbReference>
<feature type="domain" description="ABC transporter" evidence="8">
    <location>
        <begin position="332"/>
        <end position="548"/>
    </location>
</feature>
<evidence type="ECO:0000256" key="6">
    <source>
        <dbReference type="ARBA" id="ARBA00023136"/>
    </source>
</evidence>
<dbReference type="Pfam" id="PF00664">
    <property type="entry name" value="ABC_membrane"/>
    <property type="match status" value="1"/>
</dbReference>
<dbReference type="SUPFAM" id="SSF52540">
    <property type="entry name" value="P-loop containing nucleoside triphosphate hydrolases"/>
    <property type="match status" value="1"/>
</dbReference>
<dbReference type="InterPro" id="IPR017871">
    <property type="entry name" value="ABC_transporter-like_CS"/>
</dbReference>
<feature type="domain" description="ABC transmembrane type-1" evidence="9">
    <location>
        <begin position="16"/>
        <end position="300"/>
    </location>
</feature>
<dbReference type="PANTHER" id="PTHR24221">
    <property type="entry name" value="ATP-BINDING CASSETTE SUB-FAMILY B"/>
    <property type="match status" value="1"/>
</dbReference>
<dbReference type="PROSITE" id="PS50929">
    <property type="entry name" value="ABC_TM1F"/>
    <property type="match status" value="1"/>
</dbReference>
<evidence type="ECO:0000256" key="5">
    <source>
        <dbReference type="ARBA" id="ARBA00022989"/>
    </source>
</evidence>
<keyword evidence="11" id="KW-1185">Reference proteome</keyword>
<dbReference type="PANTHER" id="PTHR24221:SF590">
    <property type="entry name" value="COMPONENT LINKED WITH THE ASSEMBLY OF CYTOCHROME' TRANSPORT TRANSMEMBRANE ATP-BINDING PROTEIN ABC TRANSPORTER CYDD-RELATED"/>
    <property type="match status" value="1"/>
</dbReference>
<dbReference type="OrthoDB" id="9806127at2"/>
<name>A0A1C0YVC0_9BACL</name>
<accession>A0A1C0YVC0</accession>
<dbReference type="Gene3D" id="1.20.1560.10">
    <property type="entry name" value="ABC transporter type 1, transmembrane domain"/>
    <property type="match status" value="1"/>
</dbReference>
<dbReference type="PROSITE" id="PS50893">
    <property type="entry name" value="ABC_TRANSPORTER_2"/>
    <property type="match status" value="1"/>
</dbReference>
<dbReference type="InterPro" id="IPR011527">
    <property type="entry name" value="ABC1_TM_dom"/>
</dbReference>
<dbReference type="NCBIfam" id="TIGR02857">
    <property type="entry name" value="CydD"/>
    <property type="match status" value="1"/>
</dbReference>
<dbReference type="GO" id="GO:0140359">
    <property type="term" value="F:ABC-type transporter activity"/>
    <property type="evidence" value="ECO:0007669"/>
    <property type="project" value="InterPro"/>
</dbReference>
<feature type="transmembrane region" description="Helical" evidence="7">
    <location>
        <begin position="131"/>
        <end position="150"/>
    </location>
</feature>
<dbReference type="Gene3D" id="3.40.50.300">
    <property type="entry name" value="P-loop containing nucleotide triphosphate hydrolases"/>
    <property type="match status" value="1"/>
</dbReference>
<keyword evidence="3" id="KW-0547">Nucleotide-binding</keyword>
<evidence type="ECO:0000256" key="7">
    <source>
        <dbReference type="SAM" id="Phobius"/>
    </source>
</evidence>
<evidence type="ECO:0000256" key="1">
    <source>
        <dbReference type="ARBA" id="ARBA00004651"/>
    </source>
</evidence>
<dbReference type="InterPro" id="IPR014216">
    <property type="entry name" value="ABC_transptr_CydD"/>
</dbReference>
<comment type="subcellular location">
    <subcellularLocation>
        <location evidence="1">Cell membrane</location>
        <topology evidence="1">Multi-pass membrane protein</topology>
    </subcellularLocation>
</comment>
<dbReference type="EMBL" id="MATO01000031">
    <property type="protein sequence ID" value="OCS91086.1"/>
    <property type="molecule type" value="Genomic_DNA"/>
</dbReference>
<keyword evidence="4" id="KW-0067">ATP-binding</keyword>